<evidence type="ECO:0000256" key="1">
    <source>
        <dbReference type="SAM" id="Phobius"/>
    </source>
</evidence>
<dbReference type="EMBL" id="GBRH01216128">
    <property type="protein sequence ID" value="JAD81767.1"/>
    <property type="molecule type" value="Transcribed_RNA"/>
</dbReference>
<reference evidence="2" key="2">
    <citation type="journal article" date="2015" name="Data Brief">
        <title>Shoot transcriptome of the giant reed, Arundo donax.</title>
        <authorList>
            <person name="Barrero R.A."/>
            <person name="Guerrero F.D."/>
            <person name="Moolhuijzen P."/>
            <person name="Goolsby J.A."/>
            <person name="Tidwell J."/>
            <person name="Bellgard S.E."/>
            <person name="Bellgard M.I."/>
        </authorList>
    </citation>
    <scope>NUCLEOTIDE SEQUENCE</scope>
    <source>
        <tissue evidence="2">Shoot tissue taken approximately 20 cm above the soil surface</tissue>
    </source>
</reference>
<keyword evidence="1" id="KW-0812">Transmembrane</keyword>
<keyword evidence="1" id="KW-1133">Transmembrane helix</keyword>
<organism evidence="2">
    <name type="scientific">Arundo donax</name>
    <name type="common">Giant reed</name>
    <name type="synonym">Donax arundinaceus</name>
    <dbReference type="NCBI Taxonomy" id="35708"/>
    <lineage>
        <taxon>Eukaryota</taxon>
        <taxon>Viridiplantae</taxon>
        <taxon>Streptophyta</taxon>
        <taxon>Embryophyta</taxon>
        <taxon>Tracheophyta</taxon>
        <taxon>Spermatophyta</taxon>
        <taxon>Magnoliopsida</taxon>
        <taxon>Liliopsida</taxon>
        <taxon>Poales</taxon>
        <taxon>Poaceae</taxon>
        <taxon>PACMAD clade</taxon>
        <taxon>Arundinoideae</taxon>
        <taxon>Arundineae</taxon>
        <taxon>Arundo</taxon>
    </lineage>
</organism>
<feature type="transmembrane region" description="Helical" evidence="1">
    <location>
        <begin position="18"/>
        <end position="37"/>
    </location>
</feature>
<feature type="transmembrane region" description="Helical" evidence="1">
    <location>
        <begin position="70"/>
        <end position="92"/>
    </location>
</feature>
<feature type="transmembrane region" description="Helical" evidence="1">
    <location>
        <begin position="104"/>
        <end position="126"/>
    </location>
</feature>
<reference evidence="2" key="1">
    <citation type="submission" date="2014-09" db="EMBL/GenBank/DDBJ databases">
        <authorList>
            <person name="Magalhaes I.L.F."/>
            <person name="Oliveira U."/>
            <person name="Santos F.R."/>
            <person name="Vidigal T.H.D.A."/>
            <person name="Brescovit A.D."/>
            <person name="Santos A.J."/>
        </authorList>
    </citation>
    <scope>NUCLEOTIDE SEQUENCE</scope>
    <source>
        <tissue evidence="2">Shoot tissue taken approximately 20 cm above the soil surface</tissue>
    </source>
</reference>
<feature type="transmembrane region" description="Helical" evidence="1">
    <location>
        <begin position="42"/>
        <end position="64"/>
    </location>
</feature>
<accession>A0A0A9DDC8</accession>
<proteinExistence type="predicted"/>
<keyword evidence="1" id="KW-0472">Membrane</keyword>
<sequence>MWGLFIRENFSDDCLRLFSLRCISIFCPVCGTIFNILKLHEWLCGGIICLLFMFLFIYLKFFLLTFNLCIFFLLLIQVNLLCSLIIFQSIFLTNSQLKCYITRFPVIMIIGLLTTFYCIIFSRNILCCLGITFKQNL</sequence>
<evidence type="ECO:0000313" key="2">
    <source>
        <dbReference type="EMBL" id="JAD81767.1"/>
    </source>
</evidence>
<dbReference type="AlphaFoldDB" id="A0A0A9DDC8"/>
<name>A0A0A9DDC8_ARUDO</name>
<protein>
    <submittedName>
        <fullName evidence="2">Uncharacterized protein</fullName>
    </submittedName>
</protein>